<dbReference type="SMART" id="SM00233">
    <property type="entry name" value="PH"/>
    <property type="match status" value="1"/>
</dbReference>
<dbReference type="InterPro" id="IPR001849">
    <property type="entry name" value="PH_domain"/>
</dbReference>
<dbReference type="Gene3D" id="2.30.29.30">
    <property type="entry name" value="Pleckstrin-homology domain (PH domain)/Phosphotyrosine-binding domain (PTB)"/>
    <property type="match status" value="2"/>
</dbReference>
<dbReference type="GO" id="GO:0019901">
    <property type="term" value="F:protein kinase binding"/>
    <property type="evidence" value="ECO:0007669"/>
    <property type="project" value="InterPro"/>
</dbReference>
<feature type="region of interest" description="Disordered" evidence="1">
    <location>
        <begin position="240"/>
        <end position="265"/>
    </location>
</feature>
<feature type="compositionally biased region" description="Basic and acidic residues" evidence="1">
    <location>
        <begin position="836"/>
        <end position="845"/>
    </location>
</feature>
<reference evidence="3" key="1">
    <citation type="submission" date="2020-11" db="EMBL/GenBank/DDBJ databases">
        <authorList>
            <person name="Tran Van P."/>
        </authorList>
    </citation>
    <scope>NUCLEOTIDE SEQUENCE</scope>
</reference>
<feature type="region of interest" description="Disordered" evidence="1">
    <location>
        <begin position="774"/>
        <end position="845"/>
    </location>
</feature>
<dbReference type="OrthoDB" id="6537982at2759"/>
<feature type="region of interest" description="Disordered" evidence="1">
    <location>
        <begin position="339"/>
        <end position="365"/>
    </location>
</feature>
<dbReference type="PANTHER" id="PTHR21636:SF2">
    <property type="entry name" value="PROTEIN DOK-7"/>
    <property type="match status" value="1"/>
</dbReference>
<evidence type="ECO:0000313" key="4">
    <source>
        <dbReference type="Proteomes" id="UP000678499"/>
    </source>
</evidence>
<gene>
    <name evidence="3" type="ORF">NMOB1V02_LOCUS4254</name>
</gene>
<sequence length="845" mass="92361">MASDSCVVLEGSMKFRDGKKWKPRWGVLTKLSPVADCLQLLLYRDQRERLKEGHTKASLSLQNYYGYESGFILDKECNTMALIIEEGVFVFAFDTRERLIQWQAKITSHLGEAVQFEVEVTSAPPKSKCGMALGESAPRTSCTQLSGHVTSQIGNGIPAMLHLVNIRFCLTSADSPPPKLLHRWEIANLRRYGVVDGHFCWEGGSSCGQKGMGIHVVATAQRKEIESAFKIAAAGNLIKPGKRSRSRNPGCNRSPKPGCLSHGESKHSLVSGSVLSGSIIGTSQSRRTLHCRCGTPWSSTESGSSGECSHSVSAMSRPDTPDSSMILNKNKFNPQFAQRQMSTTSVGPTTPKKMHPHLRLSKKDSFSPSWKMDGICSDDSGHVPGSDGTSSRSRDSEYCAGFSYPGNSNSCASSGMGDAAILENYDRPRKVITAVIPPGFRHNFASANGISKMSTSMSFCERCDSCGRPKMTQGPCCCQGDGFAQQGSLRNRYGLIVGSRAMMEQANQRSNPDHFKPQYDPRFYDTPRFNQPSNIIPHQRMDFYNNPHPRFVRPAVTRLVRYVGPPRPGARCPMVSAIAAESMLNGEQMYANIRPSRPAFPIPPAVRGPGMGNYANLEFAETLDLYENVKKESGLPVLPPRAHPPLHSQQGANQVESLVPERKTSIEREVVNPVGVRDDYVLMAPLVRQRPPSSQPDSELPSPAGFANCDEIVVTAETRPLPEAEVKLDVAETPEYEVTYVYACATMPRCVKSEEFQCLRRAFSMPTELWTTGVGVAAGGDESPAPLEADSSLEDSGVSGDTPSGDDRSSGEMKSDDTVEPVTKGVRVLELDEELKDSNGMERVN</sequence>
<dbReference type="Proteomes" id="UP000678499">
    <property type="component" value="Unassembled WGS sequence"/>
</dbReference>
<evidence type="ECO:0000259" key="2">
    <source>
        <dbReference type="PROSITE" id="PS50003"/>
    </source>
</evidence>
<dbReference type="PANTHER" id="PTHR21636">
    <property type="entry name" value="PROTEIN DOK-7"/>
    <property type="match status" value="1"/>
</dbReference>
<dbReference type="SMART" id="SM01244">
    <property type="entry name" value="IRS"/>
    <property type="match status" value="1"/>
</dbReference>
<organism evidence="3">
    <name type="scientific">Notodromas monacha</name>
    <dbReference type="NCBI Taxonomy" id="399045"/>
    <lineage>
        <taxon>Eukaryota</taxon>
        <taxon>Metazoa</taxon>
        <taxon>Ecdysozoa</taxon>
        <taxon>Arthropoda</taxon>
        <taxon>Crustacea</taxon>
        <taxon>Oligostraca</taxon>
        <taxon>Ostracoda</taxon>
        <taxon>Podocopa</taxon>
        <taxon>Podocopida</taxon>
        <taxon>Cypridocopina</taxon>
        <taxon>Cypridoidea</taxon>
        <taxon>Cyprididae</taxon>
        <taxon>Notodromas</taxon>
    </lineage>
</organism>
<feature type="compositionally biased region" description="Basic and acidic residues" evidence="1">
    <location>
        <begin position="805"/>
        <end position="817"/>
    </location>
</feature>
<dbReference type="EMBL" id="CAJPEX010000639">
    <property type="protein sequence ID" value="CAG0916645.1"/>
    <property type="molecule type" value="Genomic_DNA"/>
</dbReference>
<name>A0A7R9BL41_9CRUS</name>
<dbReference type="InterPro" id="IPR037746">
    <property type="entry name" value="Dok-7"/>
</dbReference>
<feature type="domain" description="PH" evidence="2">
    <location>
        <begin position="6"/>
        <end position="111"/>
    </location>
</feature>
<feature type="compositionally biased region" description="Low complexity" evidence="1">
    <location>
        <begin position="298"/>
        <end position="313"/>
    </location>
</feature>
<proteinExistence type="predicted"/>
<feature type="region of interest" description="Disordered" evidence="1">
    <location>
        <begin position="296"/>
        <end position="320"/>
    </location>
</feature>
<keyword evidence="4" id="KW-1185">Reference proteome</keyword>
<protein>
    <recommendedName>
        <fullName evidence="2">PH domain-containing protein</fullName>
    </recommendedName>
</protein>
<dbReference type="AlphaFoldDB" id="A0A7R9BL41"/>
<dbReference type="EMBL" id="OA882676">
    <property type="protein sequence ID" value="CAD7276493.1"/>
    <property type="molecule type" value="Genomic_DNA"/>
</dbReference>
<dbReference type="PROSITE" id="PS50003">
    <property type="entry name" value="PH_DOMAIN"/>
    <property type="match status" value="1"/>
</dbReference>
<dbReference type="GO" id="GO:0007528">
    <property type="term" value="P:neuromuscular junction development"/>
    <property type="evidence" value="ECO:0007669"/>
    <property type="project" value="TreeGrafter"/>
</dbReference>
<dbReference type="SUPFAM" id="SSF50729">
    <property type="entry name" value="PH domain-like"/>
    <property type="match status" value="2"/>
</dbReference>
<accession>A0A7R9BL41</accession>
<dbReference type="InterPro" id="IPR011993">
    <property type="entry name" value="PH-like_dom_sf"/>
</dbReference>
<feature type="compositionally biased region" description="Polar residues" evidence="1">
    <location>
        <begin position="339"/>
        <end position="348"/>
    </location>
</feature>
<evidence type="ECO:0000256" key="1">
    <source>
        <dbReference type="SAM" id="MobiDB-lite"/>
    </source>
</evidence>
<evidence type="ECO:0000313" key="3">
    <source>
        <dbReference type="EMBL" id="CAD7276493.1"/>
    </source>
</evidence>